<dbReference type="EMBL" id="MCFG01000040">
    <property type="protein sequence ID" value="ORX85102.1"/>
    <property type="molecule type" value="Genomic_DNA"/>
</dbReference>
<dbReference type="SUPFAM" id="SSF47473">
    <property type="entry name" value="EF-hand"/>
    <property type="match status" value="1"/>
</dbReference>
<evidence type="ECO:0000313" key="2">
    <source>
        <dbReference type="EMBL" id="ORX85102.1"/>
    </source>
</evidence>
<comment type="caution">
    <text evidence="2">The sequence shown here is derived from an EMBL/GenBank/DDBJ whole genome shotgun (WGS) entry which is preliminary data.</text>
</comment>
<dbReference type="InterPro" id="IPR011992">
    <property type="entry name" value="EF-hand-dom_pair"/>
</dbReference>
<dbReference type="Gene3D" id="1.10.238.10">
    <property type="entry name" value="EF-hand"/>
    <property type="match status" value="1"/>
</dbReference>
<name>A0A1Y1XHD0_9FUNG</name>
<dbReference type="OrthoDB" id="26525at2759"/>
<evidence type="ECO:0000259" key="1">
    <source>
        <dbReference type="PROSITE" id="PS50222"/>
    </source>
</evidence>
<evidence type="ECO:0000313" key="3">
    <source>
        <dbReference type="Proteomes" id="UP000193944"/>
    </source>
</evidence>
<gene>
    <name evidence="2" type="ORF">BCR32DRAFT_265854</name>
</gene>
<reference evidence="2 3" key="2">
    <citation type="submission" date="2016-08" db="EMBL/GenBank/DDBJ databases">
        <title>Pervasive Adenine N6-methylation of Active Genes in Fungi.</title>
        <authorList>
            <consortium name="DOE Joint Genome Institute"/>
            <person name="Mondo S.J."/>
            <person name="Dannebaum R.O."/>
            <person name="Kuo R.C."/>
            <person name="Labutti K."/>
            <person name="Haridas S."/>
            <person name="Kuo A."/>
            <person name="Salamov A."/>
            <person name="Ahrendt S.R."/>
            <person name="Lipzen A."/>
            <person name="Sullivan W."/>
            <person name="Andreopoulos W.B."/>
            <person name="Clum A."/>
            <person name="Lindquist E."/>
            <person name="Daum C."/>
            <person name="Ramamoorthy G.K."/>
            <person name="Gryganskyi A."/>
            <person name="Culley D."/>
            <person name="Magnuson J.K."/>
            <person name="James T.Y."/>
            <person name="O'Malley M.A."/>
            <person name="Stajich J.E."/>
            <person name="Spatafora J.W."/>
            <person name="Visel A."/>
            <person name="Grigoriev I.V."/>
        </authorList>
    </citation>
    <scope>NUCLEOTIDE SEQUENCE [LARGE SCALE GENOMIC DNA]</scope>
    <source>
        <strain evidence="2 3">S4</strain>
    </source>
</reference>
<dbReference type="Pfam" id="PF13499">
    <property type="entry name" value="EF-hand_7"/>
    <property type="match status" value="1"/>
</dbReference>
<reference evidence="2 3" key="1">
    <citation type="submission" date="2016-08" db="EMBL/GenBank/DDBJ databases">
        <title>A Parts List for Fungal Cellulosomes Revealed by Comparative Genomics.</title>
        <authorList>
            <consortium name="DOE Joint Genome Institute"/>
            <person name="Haitjema C.H."/>
            <person name="Gilmore S.P."/>
            <person name="Henske J.K."/>
            <person name="Solomon K.V."/>
            <person name="De Groot R."/>
            <person name="Kuo A."/>
            <person name="Mondo S.J."/>
            <person name="Salamov A.A."/>
            <person name="Labutti K."/>
            <person name="Zhao Z."/>
            <person name="Chiniquy J."/>
            <person name="Barry K."/>
            <person name="Brewer H.M."/>
            <person name="Purvine S.O."/>
            <person name="Wright A.T."/>
            <person name="Boxma B."/>
            <person name="Van Alen T."/>
            <person name="Hackstein J.H."/>
            <person name="Baker S.E."/>
            <person name="Grigoriev I.V."/>
            <person name="O'Malley M.A."/>
        </authorList>
    </citation>
    <scope>NUCLEOTIDE SEQUENCE [LARGE SCALE GENOMIC DNA]</scope>
    <source>
        <strain evidence="2 3">S4</strain>
    </source>
</reference>
<dbReference type="Proteomes" id="UP000193944">
    <property type="component" value="Unassembled WGS sequence"/>
</dbReference>
<sequence>MENIFQKKTAKETLLELDLLVEKDGDEWFTEECEELLRELFEKYDTDKDGYWNNDEINVYFSKTNGKKLTPEEYKEIIDSFDVNDREELTLKGFFEIYHLQTLNYKEETIDDFLKNYDEKTLLEKLQPKKK</sequence>
<dbReference type="STRING" id="1754192.A0A1Y1XHD0"/>
<dbReference type="PROSITE" id="PS50222">
    <property type="entry name" value="EF_HAND_2"/>
    <property type="match status" value="1"/>
</dbReference>
<keyword evidence="3" id="KW-1185">Reference proteome</keyword>
<protein>
    <recommendedName>
        <fullName evidence="1">EF-hand domain-containing protein</fullName>
    </recommendedName>
</protein>
<dbReference type="AlphaFoldDB" id="A0A1Y1XHD0"/>
<accession>A0A1Y1XHD0</accession>
<organism evidence="2 3">
    <name type="scientific">Anaeromyces robustus</name>
    <dbReference type="NCBI Taxonomy" id="1754192"/>
    <lineage>
        <taxon>Eukaryota</taxon>
        <taxon>Fungi</taxon>
        <taxon>Fungi incertae sedis</taxon>
        <taxon>Chytridiomycota</taxon>
        <taxon>Chytridiomycota incertae sedis</taxon>
        <taxon>Neocallimastigomycetes</taxon>
        <taxon>Neocallimastigales</taxon>
        <taxon>Neocallimastigaceae</taxon>
        <taxon>Anaeromyces</taxon>
    </lineage>
</organism>
<dbReference type="InterPro" id="IPR002048">
    <property type="entry name" value="EF_hand_dom"/>
</dbReference>
<proteinExistence type="predicted"/>
<feature type="domain" description="EF-hand" evidence="1">
    <location>
        <begin position="32"/>
        <end position="67"/>
    </location>
</feature>
<dbReference type="GO" id="GO:0005509">
    <property type="term" value="F:calcium ion binding"/>
    <property type="evidence" value="ECO:0007669"/>
    <property type="project" value="InterPro"/>
</dbReference>